<gene>
    <name evidence="3" type="ORF">TPA0910_25230</name>
</gene>
<feature type="region of interest" description="Disordered" evidence="1">
    <location>
        <begin position="137"/>
        <end position="164"/>
    </location>
</feature>
<proteinExistence type="predicted"/>
<dbReference type="Gene3D" id="3.30.750.24">
    <property type="entry name" value="STAS domain"/>
    <property type="match status" value="1"/>
</dbReference>
<organism evidence="3 4">
    <name type="scientific">Streptomyces hygroscopicus</name>
    <dbReference type="NCBI Taxonomy" id="1912"/>
    <lineage>
        <taxon>Bacteria</taxon>
        <taxon>Bacillati</taxon>
        <taxon>Actinomycetota</taxon>
        <taxon>Actinomycetes</taxon>
        <taxon>Kitasatosporales</taxon>
        <taxon>Streptomycetaceae</taxon>
        <taxon>Streptomyces</taxon>
        <taxon>Streptomyces violaceusniger group</taxon>
    </lineage>
</organism>
<comment type="caution">
    <text evidence="3">The sequence shown here is derived from an EMBL/GenBank/DDBJ whole genome shotgun (WGS) entry which is preliminary data.</text>
</comment>
<dbReference type="EMBL" id="BNEK01000003">
    <property type="protein sequence ID" value="GHJ28090.1"/>
    <property type="molecule type" value="Genomic_DNA"/>
</dbReference>
<protein>
    <recommendedName>
        <fullName evidence="2">STAS domain-containing protein</fullName>
    </recommendedName>
</protein>
<dbReference type="RefSeq" id="WP_236256874.1">
    <property type="nucleotide sequence ID" value="NZ_BNEK01000003.1"/>
</dbReference>
<dbReference type="PANTHER" id="PTHR35849">
    <property type="entry name" value="BLR2341 PROTEIN"/>
    <property type="match status" value="1"/>
</dbReference>
<dbReference type="SUPFAM" id="SSF52091">
    <property type="entry name" value="SpoIIaa-like"/>
    <property type="match status" value="1"/>
</dbReference>
<dbReference type="PANTHER" id="PTHR35849:SF2">
    <property type="entry name" value="BLR2341 PROTEIN"/>
    <property type="match status" value="1"/>
</dbReference>
<sequence length="164" mass="17673">MHARRATTPEPGHRSPHRPLHVAAPGAAADPTPPRQPSPLTTDSYPEGPRKVVVVLGEVDYETAPALATALREALRTSDEGVDADLSAVRFWDCSGLNVLLRLRREALAVGKTIIVRSPSRVVRRVLTLTGTAPLFRPPQPERVPRLERAPSAFGGHHGSPADN</sequence>
<name>A0ABQ3TXM4_STRHY</name>
<dbReference type="InterPro" id="IPR058548">
    <property type="entry name" value="MlaB-like_STAS"/>
</dbReference>
<dbReference type="InterPro" id="IPR036513">
    <property type="entry name" value="STAS_dom_sf"/>
</dbReference>
<feature type="compositionally biased region" description="Low complexity" evidence="1">
    <location>
        <begin position="21"/>
        <end position="30"/>
    </location>
</feature>
<dbReference type="PROSITE" id="PS50801">
    <property type="entry name" value="STAS"/>
    <property type="match status" value="1"/>
</dbReference>
<dbReference type="Pfam" id="PF13466">
    <property type="entry name" value="STAS_2"/>
    <property type="match status" value="1"/>
</dbReference>
<accession>A0ABQ3TXM4</accession>
<evidence type="ECO:0000256" key="1">
    <source>
        <dbReference type="SAM" id="MobiDB-lite"/>
    </source>
</evidence>
<dbReference type="CDD" id="cd07043">
    <property type="entry name" value="STAS_anti-anti-sigma_factors"/>
    <property type="match status" value="1"/>
</dbReference>
<feature type="region of interest" description="Disordered" evidence="1">
    <location>
        <begin position="1"/>
        <end position="47"/>
    </location>
</feature>
<dbReference type="Proteomes" id="UP001054854">
    <property type="component" value="Unassembled WGS sequence"/>
</dbReference>
<dbReference type="InterPro" id="IPR002645">
    <property type="entry name" value="STAS_dom"/>
</dbReference>
<evidence type="ECO:0000313" key="3">
    <source>
        <dbReference type="EMBL" id="GHJ28090.1"/>
    </source>
</evidence>
<dbReference type="InterPro" id="IPR052746">
    <property type="entry name" value="MlaB_ABC_Transporter"/>
</dbReference>
<evidence type="ECO:0000313" key="4">
    <source>
        <dbReference type="Proteomes" id="UP001054854"/>
    </source>
</evidence>
<keyword evidence="4" id="KW-1185">Reference proteome</keyword>
<evidence type="ECO:0000259" key="2">
    <source>
        <dbReference type="PROSITE" id="PS50801"/>
    </source>
</evidence>
<reference evidence="3" key="1">
    <citation type="submission" date="2024-05" db="EMBL/GenBank/DDBJ databases">
        <title>Whole genome shotgun sequence of Streptomyces hygroscopicus NBRC 113678.</title>
        <authorList>
            <person name="Komaki H."/>
            <person name="Tamura T."/>
        </authorList>
    </citation>
    <scope>NUCLEOTIDE SEQUENCE</scope>
    <source>
        <strain evidence="3">N11-34</strain>
    </source>
</reference>
<feature type="domain" description="STAS" evidence="2">
    <location>
        <begin position="52"/>
        <end position="131"/>
    </location>
</feature>